<dbReference type="PROSITE" id="PS50294">
    <property type="entry name" value="WD_REPEATS_REGION"/>
    <property type="match status" value="1"/>
</dbReference>
<dbReference type="InterPro" id="IPR001680">
    <property type="entry name" value="WD40_rpt"/>
</dbReference>
<feature type="repeat" description="WD" evidence="1">
    <location>
        <begin position="243"/>
        <end position="278"/>
    </location>
</feature>
<dbReference type="Gene3D" id="2.130.10.10">
    <property type="entry name" value="YVTN repeat-like/Quinoprotein amine dehydrogenase"/>
    <property type="match status" value="2"/>
</dbReference>
<dbReference type="SMART" id="SM00320">
    <property type="entry name" value="WD40"/>
    <property type="match status" value="4"/>
</dbReference>
<evidence type="ECO:0000256" key="1">
    <source>
        <dbReference type="PROSITE-ProRule" id="PRU00221"/>
    </source>
</evidence>
<dbReference type="PANTHER" id="PTHR45296">
    <property type="entry name" value="TRANSDUCIN/WD40 REPEAT-LIKE SUPERFAMILY PROTEIN"/>
    <property type="match status" value="1"/>
</dbReference>
<dbReference type="AlphaFoldDB" id="A0AAV3Q3P9"/>
<dbReference type="PANTHER" id="PTHR45296:SF1">
    <property type="entry name" value="TRANSDUCIN_WD40 REPEAT-LIKE SUPERFAMILY PROTEIN"/>
    <property type="match status" value="1"/>
</dbReference>
<gene>
    <name evidence="2" type="ORF">LIER_15404</name>
</gene>
<keyword evidence="3" id="KW-1185">Reference proteome</keyword>
<dbReference type="Proteomes" id="UP001454036">
    <property type="component" value="Unassembled WGS sequence"/>
</dbReference>
<evidence type="ECO:0008006" key="4">
    <source>
        <dbReference type="Google" id="ProtNLM"/>
    </source>
</evidence>
<dbReference type="SUPFAM" id="SSF50978">
    <property type="entry name" value="WD40 repeat-like"/>
    <property type="match status" value="1"/>
</dbReference>
<dbReference type="PROSITE" id="PS50082">
    <property type="entry name" value="WD_REPEATS_2"/>
    <property type="match status" value="1"/>
</dbReference>
<evidence type="ECO:0000313" key="2">
    <source>
        <dbReference type="EMBL" id="GAA0158349.1"/>
    </source>
</evidence>
<reference evidence="2 3" key="1">
    <citation type="submission" date="2024-01" db="EMBL/GenBank/DDBJ databases">
        <title>The complete chloroplast genome sequence of Lithospermum erythrorhizon: insights into the phylogenetic relationship among Boraginaceae species and the maternal lineages of purple gromwells.</title>
        <authorList>
            <person name="Okada T."/>
            <person name="Watanabe K."/>
        </authorList>
    </citation>
    <scope>NUCLEOTIDE SEQUENCE [LARGE SCALE GENOMIC DNA]</scope>
</reference>
<comment type="caution">
    <text evidence="2">The sequence shown here is derived from an EMBL/GenBank/DDBJ whole genome shotgun (WGS) entry which is preliminary data.</text>
</comment>
<dbReference type="Pfam" id="PF00400">
    <property type="entry name" value="WD40"/>
    <property type="match status" value="1"/>
</dbReference>
<evidence type="ECO:0000313" key="3">
    <source>
        <dbReference type="Proteomes" id="UP001454036"/>
    </source>
</evidence>
<keyword evidence="1" id="KW-0853">WD repeat</keyword>
<name>A0AAV3Q3P9_LITER</name>
<dbReference type="EMBL" id="BAABME010003326">
    <property type="protein sequence ID" value="GAA0158349.1"/>
    <property type="molecule type" value="Genomic_DNA"/>
</dbReference>
<protein>
    <recommendedName>
        <fullName evidence="4">WD repeat-containing protein 53</fullName>
    </recommendedName>
</protein>
<sequence length="333" mass="36479">MTVINLTATGYHSYDNKYVLIFSGNEDVIYVSTGNEVKSFDVHMADSWKPLESYNYNKDEINQIGCNSKASFLAAADDSGDVKIIDIQQNRLYKSLRAGHATVKICSTVRFLPWRSWEVITGGLDSKLVMWDFSKGRPQKIVDFGVPDVGSQGNVGQCLNPAFVHALAVPEVDVVERVGKVCVVARGDGVVDVIDIESEVALLKSKSSLKSKKVGSIPKSSVTAADSQAIDQKKRKLHLDYSVGGHTAAVSCVEFSMFGEKGNFIISGGNDKQVKVWNWLTSLDADETARDSDLLRLSLNLSKKVNWLCTTPTDTDNLVICDTSKIVKLYTVA</sequence>
<dbReference type="InterPro" id="IPR036322">
    <property type="entry name" value="WD40_repeat_dom_sf"/>
</dbReference>
<accession>A0AAV3Q3P9</accession>
<dbReference type="InterPro" id="IPR015943">
    <property type="entry name" value="WD40/YVTN_repeat-like_dom_sf"/>
</dbReference>
<organism evidence="2 3">
    <name type="scientific">Lithospermum erythrorhizon</name>
    <name type="common">Purple gromwell</name>
    <name type="synonym">Lithospermum officinale var. erythrorhizon</name>
    <dbReference type="NCBI Taxonomy" id="34254"/>
    <lineage>
        <taxon>Eukaryota</taxon>
        <taxon>Viridiplantae</taxon>
        <taxon>Streptophyta</taxon>
        <taxon>Embryophyta</taxon>
        <taxon>Tracheophyta</taxon>
        <taxon>Spermatophyta</taxon>
        <taxon>Magnoliopsida</taxon>
        <taxon>eudicotyledons</taxon>
        <taxon>Gunneridae</taxon>
        <taxon>Pentapetalae</taxon>
        <taxon>asterids</taxon>
        <taxon>lamiids</taxon>
        <taxon>Boraginales</taxon>
        <taxon>Boraginaceae</taxon>
        <taxon>Boraginoideae</taxon>
        <taxon>Lithospermeae</taxon>
        <taxon>Lithospermum</taxon>
    </lineage>
</organism>
<proteinExistence type="predicted"/>